<accession>A0A4Q9VFQ8</accession>
<dbReference type="SMART" id="SM00507">
    <property type="entry name" value="HNHc"/>
    <property type="match status" value="1"/>
</dbReference>
<gene>
    <name evidence="3" type="ORF">EYW49_20090</name>
</gene>
<evidence type="ECO:0000313" key="4">
    <source>
        <dbReference type="Proteomes" id="UP000292781"/>
    </source>
</evidence>
<dbReference type="InterPro" id="IPR003615">
    <property type="entry name" value="HNH_nuc"/>
</dbReference>
<keyword evidence="3" id="KW-0255">Endonuclease</keyword>
<reference evidence="3 4" key="1">
    <citation type="submission" date="2019-02" db="EMBL/GenBank/DDBJ databases">
        <title>Siculibacillus lacustris gen. nov., sp. nov., a new rosette-forming bacterium isolated from a freshwater crater lake (Lake St. Ana, Romania).</title>
        <authorList>
            <person name="Felfoldi T."/>
            <person name="Marton Z."/>
            <person name="Szabo A."/>
            <person name="Mentes A."/>
            <person name="Boka K."/>
            <person name="Marialigeti K."/>
            <person name="Mathe I."/>
            <person name="Koncz M."/>
            <person name="Schumann P."/>
            <person name="Toth E."/>
        </authorList>
    </citation>
    <scope>NUCLEOTIDE SEQUENCE [LARGE SCALE GENOMIC DNA]</scope>
    <source>
        <strain evidence="3 4">SA-279</strain>
    </source>
</reference>
<dbReference type="CDD" id="cd00085">
    <property type="entry name" value="HNHc"/>
    <property type="match status" value="1"/>
</dbReference>
<dbReference type="Proteomes" id="UP000292781">
    <property type="component" value="Unassembled WGS sequence"/>
</dbReference>
<dbReference type="GO" id="GO:0003676">
    <property type="term" value="F:nucleic acid binding"/>
    <property type="evidence" value="ECO:0007669"/>
    <property type="project" value="InterPro"/>
</dbReference>
<comment type="caution">
    <text evidence="3">The sequence shown here is derived from an EMBL/GenBank/DDBJ whole genome shotgun (WGS) entry which is preliminary data.</text>
</comment>
<dbReference type="EMBL" id="SJFN01000042">
    <property type="protein sequence ID" value="TBW33584.1"/>
    <property type="molecule type" value="Genomic_DNA"/>
</dbReference>
<dbReference type="GO" id="GO:0008270">
    <property type="term" value="F:zinc ion binding"/>
    <property type="evidence" value="ECO:0007669"/>
    <property type="project" value="InterPro"/>
</dbReference>
<dbReference type="GO" id="GO:0004519">
    <property type="term" value="F:endonuclease activity"/>
    <property type="evidence" value="ECO:0007669"/>
    <property type="project" value="UniProtKB-KW"/>
</dbReference>
<evidence type="ECO:0000256" key="1">
    <source>
        <dbReference type="SAM" id="MobiDB-lite"/>
    </source>
</evidence>
<proteinExistence type="predicted"/>
<dbReference type="Gene3D" id="1.10.30.50">
    <property type="match status" value="1"/>
</dbReference>
<feature type="domain" description="HNH nuclease" evidence="2">
    <location>
        <begin position="21"/>
        <end position="75"/>
    </location>
</feature>
<keyword evidence="3" id="KW-0378">Hydrolase</keyword>
<keyword evidence="4" id="KW-1185">Reference proteome</keyword>
<organism evidence="3 4">
    <name type="scientific">Siculibacillus lacustris</name>
    <dbReference type="NCBI Taxonomy" id="1549641"/>
    <lineage>
        <taxon>Bacteria</taxon>
        <taxon>Pseudomonadati</taxon>
        <taxon>Pseudomonadota</taxon>
        <taxon>Alphaproteobacteria</taxon>
        <taxon>Hyphomicrobiales</taxon>
        <taxon>Ancalomicrobiaceae</taxon>
        <taxon>Siculibacillus</taxon>
    </lineage>
</organism>
<dbReference type="InterPro" id="IPR002711">
    <property type="entry name" value="HNH"/>
</dbReference>
<dbReference type="OrthoDB" id="7864830at2"/>
<evidence type="ECO:0000259" key="2">
    <source>
        <dbReference type="SMART" id="SM00507"/>
    </source>
</evidence>
<protein>
    <submittedName>
        <fullName evidence="3">HNH endonuclease</fullName>
    </submittedName>
</protein>
<evidence type="ECO:0000313" key="3">
    <source>
        <dbReference type="EMBL" id="TBW33584.1"/>
    </source>
</evidence>
<feature type="compositionally biased region" description="Basic and acidic residues" evidence="1">
    <location>
        <begin position="115"/>
        <end position="128"/>
    </location>
</feature>
<dbReference type="RefSeq" id="WP_131311419.1">
    <property type="nucleotide sequence ID" value="NZ_SJFN01000042.1"/>
</dbReference>
<dbReference type="Pfam" id="PF01844">
    <property type="entry name" value="HNH"/>
    <property type="match status" value="1"/>
</dbReference>
<keyword evidence="3" id="KW-0540">Nuclease</keyword>
<name>A0A4Q9VFQ8_9HYPH</name>
<feature type="region of interest" description="Disordered" evidence="1">
    <location>
        <begin position="94"/>
        <end position="128"/>
    </location>
</feature>
<sequence length="128" mass="14026">MTGRTVPEWSGASPDTAIPARVRVRLFEAAKGLCQSCGVRIRPGNGPEYDHRLALILGGENREGNIDVLCRACHSEKSKADVAAKSKTARIRAKHLGVKTSSRPMPGSKASGFRKRMDGRVERREERT</sequence>
<dbReference type="AlphaFoldDB" id="A0A4Q9VFQ8"/>